<dbReference type="CDD" id="cd03419">
    <property type="entry name" value="GRX_GRXh_1_2_like"/>
    <property type="match status" value="1"/>
</dbReference>
<dbReference type="AlphaFoldDB" id="A0A6F9DD16"/>
<reference evidence="12" key="1">
    <citation type="submission" date="2020-04" db="EMBL/GenBank/DDBJ databases">
        <authorList>
            <person name="Neveu A P."/>
        </authorList>
    </citation>
    <scope>NUCLEOTIDE SEQUENCE</scope>
    <source>
        <tissue evidence="12">Whole embryo</tissue>
    </source>
</reference>
<evidence type="ECO:0000256" key="7">
    <source>
        <dbReference type="ARBA" id="ARBA00023284"/>
    </source>
</evidence>
<dbReference type="Gene3D" id="3.40.30.10">
    <property type="entry name" value="Glutaredoxin"/>
    <property type="match status" value="1"/>
</dbReference>
<accession>A0A6F9DD16</accession>
<evidence type="ECO:0000256" key="6">
    <source>
        <dbReference type="ARBA" id="ARBA00023206"/>
    </source>
</evidence>
<evidence type="ECO:0000256" key="9">
    <source>
        <dbReference type="ARBA" id="ARBA00038558"/>
    </source>
</evidence>
<dbReference type="InterPro" id="IPR036249">
    <property type="entry name" value="Thioredoxin-like_sf"/>
</dbReference>
<dbReference type="InterPro" id="IPR011767">
    <property type="entry name" value="GLR_AS"/>
</dbReference>
<dbReference type="GO" id="GO:0015038">
    <property type="term" value="F:glutathione disulfide oxidoreductase activity"/>
    <property type="evidence" value="ECO:0007669"/>
    <property type="project" value="TreeGrafter"/>
</dbReference>
<evidence type="ECO:0000256" key="2">
    <source>
        <dbReference type="ARBA" id="ARBA00007787"/>
    </source>
</evidence>
<dbReference type="GO" id="GO:0005737">
    <property type="term" value="C:cytoplasm"/>
    <property type="evidence" value="ECO:0007669"/>
    <property type="project" value="TreeGrafter"/>
</dbReference>
<gene>
    <name evidence="12" type="primary">Glrx-004</name>
</gene>
<protein>
    <recommendedName>
        <fullName evidence="10">Glutaredoxin-2, mitochondrial</fullName>
    </recommendedName>
</protein>
<feature type="domain" description="Glutaredoxin" evidence="11">
    <location>
        <begin position="22"/>
        <end position="84"/>
    </location>
</feature>
<evidence type="ECO:0000256" key="3">
    <source>
        <dbReference type="ARBA" id="ARBA00022448"/>
    </source>
</evidence>
<organism evidence="12">
    <name type="scientific">Phallusia mammillata</name>
    <dbReference type="NCBI Taxonomy" id="59560"/>
    <lineage>
        <taxon>Eukaryota</taxon>
        <taxon>Metazoa</taxon>
        <taxon>Chordata</taxon>
        <taxon>Tunicata</taxon>
        <taxon>Ascidiacea</taxon>
        <taxon>Phlebobranchia</taxon>
        <taxon>Ascidiidae</taxon>
        <taxon>Phallusia</taxon>
    </lineage>
</organism>
<evidence type="ECO:0000256" key="4">
    <source>
        <dbReference type="ARBA" id="ARBA00022982"/>
    </source>
</evidence>
<evidence type="ECO:0000256" key="5">
    <source>
        <dbReference type="ARBA" id="ARBA00023157"/>
    </source>
</evidence>
<evidence type="ECO:0000256" key="1">
    <source>
        <dbReference type="ARBA" id="ARBA00002549"/>
    </source>
</evidence>
<name>A0A6F9DD16_9ASCI</name>
<dbReference type="PROSITE" id="PS00195">
    <property type="entry name" value="GLUTAREDOXIN_1"/>
    <property type="match status" value="1"/>
</dbReference>
<dbReference type="FunFam" id="3.40.30.10:FF:000026">
    <property type="entry name" value="Glutaredoxin 2"/>
    <property type="match status" value="1"/>
</dbReference>
<sequence>MGGTVSDEVKLMVKNEIESHKVMVFSKTTCPYCVMAKNALKDAGVPYEVMELDQRSDGGQIQQVLQDITGASTVPRVFINGKCIGGGTETKAMQKNGQLLKLFQA</sequence>
<evidence type="ECO:0000313" key="12">
    <source>
        <dbReference type="EMBL" id="CAB3249448.1"/>
    </source>
</evidence>
<keyword evidence="6" id="KW-0318">Glutathionylation</keyword>
<evidence type="ECO:0000256" key="8">
    <source>
        <dbReference type="ARBA" id="ARBA00037470"/>
    </source>
</evidence>
<comment type="function">
    <text evidence="1">Has a glutathione-disulfide oxidoreductase activity in the presence of NADPH and glutathione reductase. Reduces low molecular weight disulfides and proteins.</text>
</comment>
<dbReference type="InterPro" id="IPR011899">
    <property type="entry name" value="Glutaredoxin_euk/vir"/>
</dbReference>
<comment type="similarity">
    <text evidence="2">Belongs to the glutaredoxin family.</text>
</comment>
<dbReference type="PANTHER" id="PTHR45694:SF18">
    <property type="entry name" value="GLUTAREDOXIN-1-RELATED"/>
    <property type="match status" value="1"/>
</dbReference>
<dbReference type="NCBIfam" id="TIGR02180">
    <property type="entry name" value="GRX_euk"/>
    <property type="match status" value="1"/>
</dbReference>
<comment type="subunit">
    <text evidence="9">Monomer; active form. Homodimer; inactive form. The homodimer is probably linked by 1 2Fe-2S cluster.</text>
</comment>
<dbReference type="InterPro" id="IPR014025">
    <property type="entry name" value="Glutaredoxin_subgr"/>
</dbReference>
<dbReference type="PROSITE" id="PS51354">
    <property type="entry name" value="GLUTAREDOXIN_2"/>
    <property type="match status" value="1"/>
</dbReference>
<dbReference type="GO" id="GO:0034599">
    <property type="term" value="P:cellular response to oxidative stress"/>
    <property type="evidence" value="ECO:0007669"/>
    <property type="project" value="TreeGrafter"/>
</dbReference>
<evidence type="ECO:0000259" key="11">
    <source>
        <dbReference type="Pfam" id="PF00462"/>
    </source>
</evidence>
<dbReference type="PRINTS" id="PR00160">
    <property type="entry name" value="GLUTAREDOXIN"/>
</dbReference>
<keyword evidence="3" id="KW-0813">Transport</keyword>
<keyword evidence="4" id="KW-0249">Electron transport</keyword>
<dbReference type="EMBL" id="LR785465">
    <property type="protein sequence ID" value="CAB3249448.1"/>
    <property type="molecule type" value="mRNA"/>
</dbReference>
<dbReference type="Pfam" id="PF00462">
    <property type="entry name" value="Glutaredoxin"/>
    <property type="match status" value="1"/>
</dbReference>
<proteinExistence type="evidence at transcript level"/>
<keyword evidence="7" id="KW-0676">Redox-active center</keyword>
<keyword evidence="5" id="KW-1015">Disulfide bond</keyword>
<dbReference type="SUPFAM" id="SSF52833">
    <property type="entry name" value="Thioredoxin-like"/>
    <property type="match status" value="1"/>
</dbReference>
<comment type="function">
    <text evidence="8">Glutathione-dependent oxidoreductase that facilitates the maintenance of mitochondrial redox homeostasis upon induction of apoptosis by oxidative stress. Involved in response to hydrogen peroxide and regulation of apoptosis caused by oxidative stress. Acts as a very efficient catalyst of monothiol reactions because of its high affinity for protein glutathione-mixed disulfides. Can receive electrons not only from glutathione (GSH), but also from thioredoxin reductase supporting both monothiol and dithiol reactions. Efficiently catalyzes both glutathionylation and deglutathionylation of mitochondrial complex I, which in turn regulates the superoxide production by the complex. Overexpression decreases the susceptibility to apoptosis and prevents loss of cardiolipin and cytochrome c release.</text>
</comment>
<dbReference type="InterPro" id="IPR002109">
    <property type="entry name" value="Glutaredoxin"/>
</dbReference>
<evidence type="ECO:0000256" key="10">
    <source>
        <dbReference type="ARBA" id="ARBA00039819"/>
    </source>
</evidence>
<dbReference type="PANTHER" id="PTHR45694">
    <property type="entry name" value="GLUTAREDOXIN 2"/>
    <property type="match status" value="1"/>
</dbReference>